<evidence type="ECO:0000256" key="1">
    <source>
        <dbReference type="ARBA" id="ARBA00000439"/>
    </source>
</evidence>
<evidence type="ECO:0000259" key="11">
    <source>
        <dbReference type="Pfam" id="PF21226"/>
    </source>
</evidence>
<gene>
    <name evidence="12" type="primary">malQ</name>
    <name evidence="12" type="ORF">SBX64_18635</name>
</gene>
<comment type="catalytic activity">
    <reaction evidence="1 10">
        <text>Transfers a segment of a (1-&gt;4)-alpha-D-glucan to a new position in an acceptor, which may be glucose or a (1-&gt;4)-alpha-D-glucan.</text>
        <dbReference type="EC" id="2.4.1.25"/>
    </reaction>
</comment>
<reference evidence="12 13" key="1">
    <citation type="submission" date="2023-11" db="EMBL/GenBank/DDBJ databases">
        <title>Plant-associative lifestyle of Vibrio porteresiae and its evolutionary dynamics.</title>
        <authorList>
            <person name="Rameshkumar N."/>
            <person name="Kirti K."/>
        </authorList>
    </citation>
    <scope>NUCLEOTIDE SEQUENCE [LARGE SCALE GENOMIC DNA]</scope>
    <source>
        <strain evidence="12 13">MSSRF7</strain>
    </source>
</reference>
<dbReference type="GO" id="GO:0004134">
    <property type="term" value="F:4-alpha-glucanotransferase activity"/>
    <property type="evidence" value="ECO:0007669"/>
    <property type="project" value="UniProtKB-EC"/>
</dbReference>
<evidence type="ECO:0000256" key="8">
    <source>
        <dbReference type="ARBA" id="ARBA00031423"/>
    </source>
</evidence>
<dbReference type="InterPro" id="IPR003385">
    <property type="entry name" value="Glyco_hydro_77"/>
</dbReference>
<evidence type="ECO:0000256" key="7">
    <source>
        <dbReference type="ARBA" id="ARBA00023277"/>
    </source>
</evidence>
<name>A0ABU4J1M2_9VIBR</name>
<evidence type="ECO:0000256" key="4">
    <source>
        <dbReference type="ARBA" id="ARBA00020295"/>
    </source>
</evidence>
<evidence type="ECO:0000313" key="12">
    <source>
        <dbReference type="EMBL" id="MDW6094563.1"/>
    </source>
</evidence>
<dbReference type="PANTHER" id="PTHR32438:SF5">
    <property type="entry name" value="4-ALPHA-GLUCANOTRANSFERASE DPE1, CHLOROPLASTIC_AMYLOPLASTIC"/>
    <property type="match status" value="1"/>
</dbReference>
<evidence type="ECO:0000256" key="3">
    <source>
        <dbReference type="ARBA" id="ARBA00012560"/>
    </source>
</evidence>
<sequence>MEIEQDRLLAVAHQAGIADRYTSNLGKEAVVSRQTIEYLLNALGYDTQSQEALLHSAERIHKQPILEPVLFGQADQVIEVPLYLGSSARESEFQWTLETEQGERYEGYLQSQIIRDERDEGGPLVFSLSTVLPLGYHTLSVLRKGRQTPYQTRIIVAPPACFKQPALQQGEKLWGPSVQLYTLRSQQNWGIGDFGDLKQLVIKMAELGANFVGLNPIHALFPAYPESASPYSPSSRRWINLLYIDVNAIPELSGCPLAQQQIASPDFCQRLSAVRASEWVQYTDVAALKMEILPLLYETFKHQHLDILTERGQAFHDFVAQGGESLLSQAAFDAIHADLCEQDARLWGWQVFPEHYQHFHSAAVQDYLRENQDRINLYLYLQWIADEQIQAVQHTAEALGMVIGLYRDLAVGVAESGAEVWADQGNLLLDVSIGAPPDELGPLGQNWGLPPLNPLTLRTLAYEPFIQLLRANMKYCGALRIDHILGLLRLWWIPREEPATQGAYLYYRVHELLAILALESHRHQCSVIGEDLGTVPKEIVTLLADAGIYSYKVFFFQTAEDGGYFSPAHYTVQSMSALCTHDMPTLRGFWHCLDLNMGRDIGLYPDEAQLKYRMDVRLHQKQAILDSIAWHGLLPDGVGRDAMTVPMNEALCEAMHLHMAAGSSALMSIQLEDWLQMDNPVNIPGTVEEYPNWRRKLCVPLETLFSLPSIQHLAARISATRACQHQVTTDG</sequence>
<dbReference type="Proteomes" id="UP001279860">
    <property type="component" value="Unassembled WGS sequence"/>
</dbReference>
<keyword evidence="7 10" id="KW-0119">Carbohydrate metabolism</keyword>
<keyword evidence="6 10" id="KW-0808">Transferase</keyword>
<dbReference type="Pfam" id="PF21226">
    <property type="entry name" value="MalQ_N"/>
    <property type="match status" value="1"/>
</dbReference>
<dbReference type="Pfam" id="PF02446">
    <property type="entry name" value="Glyco_hydro_77"/>
    <property type="match status" value="1"/>
</dbReference>
<dbReference type="InterPro" id="IPR048458">
    <property type="entry name" value="MalQ_N"/>
</dbReference>
<organism evidence="12 13">
    <name type="scientific">Vibrio rhizosphaerae</name>
    <dbReference type="NCBI Taxonomy" id="398736"/>
    <lineage>
        <taxon>Bacteria</taxon>
        <taxon>Pseudomonadati</taxon>
        <taxon>Pseudomonadota</taxon>
        <taxon>Gammaproteobacteria</taxon>
        <taxon>Vibrionales</taxon>
        <taxon>Vibrionaceae</taxon>
        <taxon>Vibrio</taxon>
    </lineage>
</organism>
<dbReference type="EMBL" id="JAWRCP010000002">
    <property type="protein sequence ID" value="MDW6094563.1"/>
    <property type="molecule type" value="Genomic_DNA"/>
</dbReference>
<dbReference type="EC" id="2.4.1.25" evidence="3 10"/>
<evidence type="ECO:0000256" key="6">
    <source>
        <dbReference type="ARBA" id="ARBA00022679"/>
    </source>
</evidence>
<keyword evidence="5 10" id="KW-0328">Glycosyltransferase</keyword>
<dbReference type="Gene3D" id="3.20.20.80">
    <property type="entry name" value="Glycosidases"/>
    <property type="match status" value="1"/>
</dbReference>
<evidence type="ECO:0000313" key="13">
    <source>
        <dbReference type="Proteomes" id="UP001279860"/>
    </source>
</evidence>
<dbReference type="NCBIfam" id="NF008274">
    <property type="entry name" value="PRK11052.1"/>
    <property type="match status" value="1"/>
</dbReference>
<accession>A0ABU4J1M2</accession>
<proteinExistence type="inferred from homology"/>
<feature type="domain" description="MalQ N-terminal beta-sandwich" evidence="11">
    <location>
        <begin position="66"/>
        <end position="158"/>
    </location>
</feature>
<protein>
    <recommendedName>
        <fullName evidence="4 10">4-alpha-glucanotransferase</fullName>
        <ecNumber evidence="3 10">2.4.1.25</ecNumber>
    </recommendedName>
    <alternativeName>
        <fullName evidence="8 10">Amylomaltase</fullName>
    </alternativeName>
    <alternativeName>
        <fullName evidence="9 10">Disproportionating enzyme</fullName>
    </alternativeName>
</protein>
<dbReference type="InterPro" id="IPR017853">
    <property type="entry name" value="GH"/>
</dbReference>
<evidence type="ECO:0000256" key="5">
    <source>
        <dbReference type="ARBA" id="ARBA00022676"/>
    </source>
</evidence>
<dbReference type="PANTHER" id="PTHR32438">
    <property type="entry name" value="4-ALPHA-GLUCANOTRANSFERASE DPE1, CHLOROPLASTIC/AMYLOPLASTIC"/>
    <property type="match status" value="1"/>
</dbReference>
<dbReference type="SUPFAM" id="SSF51445">
    <property type="entry name" value="(Trans)glycosidases"/>
    <property type="match status" value="1"/>
</dbReference>
<comment type="caution">
    <text evidence="12">The sequence shown here is derived from an EMBL/GenBank/DDBJ whole genome shotgun (WGS) entry which is preliminary data.</text>
</comment>
<keyword evidence="13" id="KW-1185">Reference proteome</keyword>
<evidence type="ECO:0000256" key="2">
    <source>
        <dbReference type="ARBA" id="ARBA00005684"/>
    </source>
</evidence>
<evidence type="ECO:0000256" key="10">
    <source>
        <dbReference type="RuleBase" id="RU361207"/>
    </source>
</evidence>
<evidence type="ECO:0000256" key="9">
    <source>
        <dbReference type="ARBA" id="ARBA00031501"/>
    </source>
</evidence>
<comment type="similarity">
    <text evidence="2 10">Belongs to the disproportionating enzyme family.</text>
</comment>
<dbReference type="NCBIfam" id="TIGR00217">
    <property type="entry name" value="malQ"/>
    <property type="match status" value="1"/>
</dbReference>